<dbReference type="EMBL" id="LR025742">
    <property type="protein sequence ID" value="VBB12707.1"/>
    <property type="molecule type" value="Genomic_DNA"/>
</dbReference>
<dbReference type="Pfam" id="PF03167">
    <property type="entry name" value="UDG"/>
    <property type="match status" value="1"/>
</dbReference>
<evidence type="ECO:0000256" key="2">
    <source>
        <dbReference type="ARBA" id="ARBA00022801"/>
    </source>
</evidence>
<sequence>MADELPDLIAPRLDVLFCGINPGMTAAATGHHFAGRSNRFWRVIHLAGFTPAEIAPQDDRAILRYGCGVTAVVKRPTASADQLSRAEFVAAATGFEQKVARYGPRFVAFLGKAAYSALSGQREVAWGLQPARMQRASVWVLPNPSGRNLAFGLDDLVDAYRQLYLQAKTPSGRQPQGQPDATR</sequence>
<evidence type="ECO:0000256" key="1">
    <source>
        <dbReference type="ARBA" id="ARBA00022763"/>
    </source>
</evidence>
<dbReference type="CDD" id="cd10028">
    <property type="entry name" value="UDG-F2_TDG_MUG"/>
    <property type="match status" value="1"/>
</dbReference>
<accession>A0AAJ5T4T2</accession>
<dbReference type="InterPro" id="IPR036895">
    <property type="entry name" value="Uracil-DNA_glycosylase-like_sf"/>
</dbReference>
<dbReference type="Gene3D" id="3.40.470.10">
    <property type="entry name" value="Uracil-DNA glycosylase-like domain"/>
    <property type="match status" value="1"/>
</dbReference>
<dbReference type="GO" id="GO:0004844">
    <property type="term" value="F:uracil DNA N-glycosylase activity"/>
    <property type="evidence" value="ECO:0007669"/>
    <property type="project" value="TreeGrafter"/>
</dbReference>
<feature type="domain" description="Uracil-DNA glycosylase-like" evidence="4">
    <location>
        <begin position="6"/>
        <end position="151"/>
    </location>
</feature>
<proteinExistence type="predicted"/>
<name>A0AAJ5T4T2_9BURK</name>
<dbReference type="GO" id="GO:0006285">
    <property type="term" value="P:base-excision repair, AP site formation"/>
    <property type="evidence" value="ECO:0007669"/>
    <property type="project" value="InterPro"/>
</dbReference>
<organism evidence="5 6">
    <name type="scientific">Burkholderia stabilis</name>
    <dbReference type="NCBI Taxonomy" id="95485"/>
    <lineage>
        <taxon>Bacteria</taxon>
        <taxon>Pseudomonadati</taxon>
        <taxon>Pseudomonadota</taxon>
        <taxon>Betaproteobacteria</taxon>
        <taxon>Burkholderiales</taxon>
        <taxon>Burkholderiaceae</taxon>
        <taxon>Burkholderia</taxon>
        <taxon>Burkholderia cepacia complex</taxon>
    </lineage>
</organism>
<gene>
    <name evidence="5" type="primary">mug</name>
    <name evidence="5" type="ORF">BSTAB16_2874</name>
</gene>
<dbReference type="InterPro" id="IPR015637">
    <property type="entry name" value="MUG/TDG"/>
</dbReference>
<evidence type="ECO:0000313" key="5">
    <source>
        <dbReference type="EMBL" id="VBB12707.1"/>
    </source>
</evidence>
<protein>
    <submittedName>
        <fullName evidence="5">G/U mismatch-specific DNA glycosylase,G/U mismatch-specific DNA glycosylase,G:T/U mismatch-specific DNA glycosylase,mismatch-specific thymine-DNA glycosylate (Mug),Uracil DNA glycosylase superfamily</fullName>
    </submittedName>
</protein>
<dbReference type="PANTHER" id="PTHR12159:SF9">
    <property type="entry name" value="G_T MISMATCH-SPECIFIC THYMINE DNA GLYCOSYLASE"/>
    <property type="match status" value="1"/>
</dbReference>
<keyword evidence="3" id="KW-0234">DNA repair</keyword>
<dbReference type="SUPFAM" id="SSF52141">
    <property type="entry name" value="Uracil-DNA glycosylase-like"/>
    <property type="match status" value="1"/>
</dbReference>
<dbReference type="InterPro" id="IPR005122">
    <property type="entry name" value="Uracil-DNA_glycosylase-like"/>
</dbReference>
<evidence type="ECO:0000313" key="6">
    <source>
        <dbReference type="Proteomes" id="UP000268684"/>
    </source>
</evidence>
<dbReference type="GeneID" id="71055340"/>
<reference evidence="5 6" key="1">
    <citation type="submission" date="2017-11" db="EMBL/GenBank/DDBJ databases">
        <authorList>
            <person name="Seth-Smith MB H."/>
        </authorList>
    </citation>
    <scope>NUCLEOTIDE SEQUENCE [LARGE SCALE GENOMIC DNA]</scope>
    <source>
        <strain evidence="5">E</strain>
    </source>
</reference>
<dbReference type="GO" id="GO:0008263">
    <property type="term" value="F:pyrimidine-specific mismatch base pair DNA N-glycosylase activity"/>
    <property type="evidence" value="ECO:0007669"/>
    <property type="project" value="TreeGrafter"/>
</dbReference>
<keyword evidence="6" id="KW-1185">Reference proteome</keyword>
<dbReference type="PANTHER" id="PTHR12159">
    <property type="entry name" value="G/T AND G/U MISMATCH-SPECIFIC DNA GLYCOSYLASE"/>
    <property type="match status" value="1"/>
</dbReference>
<evidence type="ECO:0000256" key="3">
    <source>
        <dbReference type="ARBA" id="ARBA00023204"/>
    </source>
</evidence>
<evidence type="ECO:0000259" key="4">
    <source>
        <dbReference type="Pfam" id="PF03167"/>
    </source>
</evidence>
<dbReference type="AlphaFoldDB" id="A0AAJ5T4T2"/>
<dbReference type="NCBIfam" id="NF007570">
    <property type="entry name" value="PRK10201.1"/>
    <property type="match status" value="1"/>
</dbReference>
<keyword evidence="2" id="KW-0378">Hydrolase</keyword>
<dbReference type="Proteomes" id="UP000268684">
    <property type="component" value="Chromosome I"/>
</dbReference>
<keyword evidence="1" id="KW-0227">DNA damage</keyword>
<dbReference type="RefSeq" id="WP_122168426.1">
    <property type="nucleotide sequence ID" value="NZ_LR025742.1"/>
</dbReference>